<keyword evidence="1" id="KW-0812">Transmembrane</keyword>
<feature type="transmembrane region" description="Helical" evidence="1">
    <location>
        <begin position="153"/>
        <end position="176"/>
    </location>
</feature>
<sequence>MVDMAREEHLIRTRTSLALVVVLVCFAAGHLLLPRAFVFPGDVANRLAFAAQAAAFVLSCLLVAIGMVSTGRRRSRDDIAGAAAGPPSPVLATKVAFLQNTLEQSVLACGAFLAFAAVVDGAWLALLPVAAVLFCVGRVLFYRGYPSGAGGRAFGMALTLLPGALLLLAVLVVVVLRMAASVLA</sequence>
<dbReference type="SUPFAM" id="SSF161084">
    <property type="entry name" value="MAPEG domain-like"/>
    <property type="match status" value="1"/>
</dbReference>
<gene>
    <name evidence="2" type="ORF">E2F46_13805</name>
</gene>
<organism evidence="2 3">
    <name type="scientific">Luteimonas aestuarii</name>
    <dbReference type="NCBI Taxonomy" id="453837"/>
    <lineage>
        <taxon>Bacteria</taxon>
        <taxon>Pseudomonadati</taxon>
        <taxon>Pseudomonadota</taxon>
        <taxon>Gammaproteobacteria</taxon>
        <taxon>Lysobacterales</taxon>
        <taxon>Lysobacteraceae</taxon>
        <taxon>Luteimonas</taxon>
    </lineage>
</organism>
<dbReference type="PANTHER" id="PTHR31004:SF1">
    <property type="entry name" value="TRANSMEMBRANE PROTEIN 79"/>
    <property type="match status" value="1"/>
</dbReference>
<dbReference type="GO" id="GO:0045055">
    <property type="term" value="P:regulated exocytosis"/>
    <property type="evidence" value="ECO:0007669"/>
    <property type="project" value="TreeGrafter"/>
</dbReference>
<evidence type="ECO:0000256" key="1">
    <source>
        <dbReference type="SAM" id="Phobius"/>
    </source>
</evidence>
<dbReference type="GO" id="GO:0005765">
    <property type="term" value="C:lysosomal membrane"/>
    <property type="evidence" value="ECO:0007669"/>
    <property type="project" value="TreeGrafter"/>
</dbReference>
<reference evidence="2 3" key="1">
    <citation type="submission" date="2019-03" db="EMBL/GenBank/DDBJ databases">
        <title>Luteimonas zhaokaii sp.nov., isolated from the rectal contents of Plateau pika in Yushu, Qinghai Province, China.</title>
        <authorList>
            <person name="Zhang G."/>
        </authorList>
    </citation>
    <scope>NUCLEOTIDE SEQUENCE [LARGE SCALE GENOMIC DNA]</scope>
    <source>
        <strain evidence="2 3">B9</strain>
    </source>
</reference>
<feature type="transmembrane region" description="Helical" evidence="1">
    <location>
        <begin position="16"/>
        <end position="37"/>
    </location>
</feature>
<feature type="transmembrane region" description="Helical" evidence="1">
    <location>
        <begin position="49"/>
        <end position="68"/>
    </location>
</feature>
<comment type="caution">
    <text evidence="2">The sequence shown here is derived from an EMBL/GenBank/DDBJ whole genome shotgun (WGS) entry which is preliminary data.</text>
</comment>
<protein>
    <submittedName>
        <fullName evidence="2">MAPEG family protein</fullName>
    </submittedName>
</protein>
<feature type="transmembrane region" description="Helical" evidence="1">
    <location>
        <begin position="112"/>
        <end position="141"/>
    </location>
</feature>
<accession>A0A4R5TRA5</accession>
<keyword evidence="3" id="KW-1185">Reference proteome</keyword>
<dbReference type="InterPro" id="IPR023352">
    <property type="entry name" value="MAPEG-like_dom_sf"/>
</dbReference>
<dbReference type="Gene3D" id="1.20.120.550">
    <property type="entry name" value="Membrane associated eicosanoid/glutathione metabolism-like domain"/>
    <property type="match status" value="1"/>
</dbReference>
<keyword evidence="1" id="KW-0472">Membrane</keyword>
<dbReference type="Proteomes" id="UP000294796">
    <property type="component" value="Unassembled WGS sequence"/>
</dbReference>
<keyword evidence="1" id="KW-1133">Transmembrane helix</keyword>
<proteinExistence type="predicted"/>
<name>A0A4R5TRA5_9GAMM</name>
<evidence type="ECO:0000313" key="3">
    <source>
        <dbReference type="Proteomes" id="UP000294796"/>
    </source>
</evidence>
<evidence type="ECO:0000313" key="2">
    <source>
        <dbReference type="EMBL" id="TDK22533.1"/>
    </source>
</evidence>
<dbReference type="AlphaFoldDB" id="A0A4R5TRA5"/>
<dbReference type="EMBL" id="SMTF01000013">
    <property type="protein sequence ID" value="TDK22533.1"/>
    <property type="molecule type" value="Genomic_DNA"/>
</dbReference>
<dbReference type="PANTHER" id="PTHR31004">
    <property type="entry name" value="TRANSMEMBRANE PROTEIN 79"/>
    <property type="match status" value="1"/>
</dbReference>
<dbReference type="OrthoDB" id="582367at2"/>